<keyword evidence="1" id="KW-0732">Signal</keyword>
<feature type="domain" description="WxL" evidence="2">
    <location>
        <begin position="49"/>
        <end position="205"/>
    </location>
</feature>
<protein>
    <submittedName>
        <fullName evidence="3">WxL domain-containing protein</fullName>
    </submittedName>
</protein>
<dbReference type="RefSeq" id="WP_125676742.1">
    <property type="nucleotide sequence ID" value="NZ_JBHTOI010000044.1"/>
</dbReference>
<dbReference type="InterPro" id="IPR027994">
    <property type="entry name" value="WxL_dom"/>
</dbReference>
<sequence length="206" mass="20125">MIKFVKGFAALGALALALPAGLITAKAATTGSTAVTTTTASSPSPLAKSTDVGLQQTGSLALDSAPNISFGTQPLAVGKTTYTSSTFDSTLHVTNPGFPSGWSVSVADSGFADATSKAPLKGATLSLEAPTIAADDSTNQSTPPTTVSPIAVSSAASTVVDATAGEGIGAYTGTFASGDASLYVPAGNIGGSYTSTLTWSLLDAPA</sequence>
<proteinExistence type="predicted"/>
<dbReference type="Pfam" id="PF13731">
    <property type="entry name" value="WxL"/>
    <property type="match status" value="1"/>
</dbReference>
<feature type="signal peptide" evidence="1">
    <location>
        <begin position="1"/>
        <end position="27"/>
    </location>
</feature>
<evidence type="ECO:0000259" key="2">
    <source>
        <dbReference type="Pfam" id="PF13731"/>
    </source>
</evidence>
<evidence type="ECO:0000256" key="1">
    <source>
        <dbReference type="SAM" id="SignalP"/>
    </source>
</evidence>
<evidence type="ECO:0000313" key="3">
    <source>
        <dbReference type="EMBL" id="MFD1418654.1"/>
    </source>
</evidence>
<dbReference type="Proteomes" id="UP001597251">
    <property type="component" value="Unassembled WGS sequence"/>
</dbReference>
<keyword evidence="4" id="KW-1185">Reference proteome</keyword>
<name>A0ABW4BW60_9LACO</name>
<feature type="chain" id="PRO_5046951543" evidence="1">
    <location>
        <begin position="28"/>
        <end position="206"/>
    </location>
</feature>
<reference evidence="4" key="1">
    <citation type="journal article" date="2019" name="Int. J. Syst. Evol. Microbiol.">
        <title>The Global Catalogue of Microorganisms (GCM) 10K type strain sequencing project: providing services to taxonomists for standard genome sequencing and annotation.</title>
        <authorList>
            <consortium name="The Broad Institute Genomics Platform"/>
            <consortium name="The Broad Institute Genome Sequencing Center for Infectious Disease"/>
            <person name="Wu L."/>
            <person name="Ma J."/>
        </authorList>
    </citation>
    <scope>NUCLEOTIDE SEQUENCE [LARGE SCALE GENOMIC DNA]</scope>
    <source>
        <strain evidence="4">CCM 8936</strain>
    </source>
</reference>
<dbReference type="EMBL" id="JBHTOI010000044">
    <property type="protein sequence ID" value="MFD1418654.1"/>
    <property type="molecule type" value="Genomic_DNA"/>
</dbReference>
<organism evidence="3 4">
    <name type="scientific">Companilactobacillus keshanensis</name>
    <dbReference type="NCBI Taxonomy" id="2486003"/>
    <lineage>
        <taxon>Bacteria</taxon>
        <taxon>Bacillati</taxon>
        <taxon>Bacillota</taxon>
        <taxon>Bacilli</taxon>
        <taxon>Lactobacillales</taxon>
        <taxon>Lactobacillaceae</taxon>
        <taxon>Companilactobacillus</taxon>
    </lineage>
</organism>
<comment type="caution">
    <text evidence="3">The sequence shown here is derived from an EMBL/GenBank/DDBJ whole genome shotgun (WGS) entry which is preliminary data.</text>
</comment>
<evidence type="ECO:0000313" key="4">
    <source>
        <dbReference type="Proteomes" id="UP001597251"/>
    </source>
</evidence>
<gene>
    <name evidence="3" type="ORF">ACFQ42_07865</name>
</gene>
<accession>A0ABW4BW60</accession>